<feature type="compositionally biased region" description="Acidic residues" evidence="1">
    <location>
        <begin position="91"/>
        <end position="102"/>
    </location>
</feature>
<feature type="compositionally biased region" description="Polar residues" evidence="1">
    <location>
        <begin position="50"/>
        <end position="61"/>
    </location>
</feature>
<organism evidence="2 3">
    <name type="scientific">Cuscuta europaea</name>
    <name type="common">European dodder</name>
    <dbReference type="NCBI Taxonomy" id="41803"/>
    <lineage>
        <taxon>Eukaryota</taxon>
        <taxon>Viridiplantae</taxon>
        <taxon>Streptophyta</taxon>
        <taxon>Embryophyta</taxon>
        <taxon>Tracheophyta</taxon>
        <taxon>Spermatophyta</taxon>
        <taxon>Magnoliopsida</taxon>
        <taxon>eudicotyledons</taxon>
        <taxon>Gunneridae</taxon>
        <taxon>Pentapetalae</taxon>
        <taxon>asterids</taxon>
        <taxon>lamiids</taxon>
        <taxon>Solanales</taxon>
        <taxon>Convolvulaceae</taxon>
        <taxon>Cuscuteae</taxon>
        <taxon>Cuscuta</taxon>
        <taxon>Cuscuta subgen. Cuscuta</taxon>
    </lineage>
</organism>
<evidence type="ECO:0000313" key="3">
    <source>
        <dbReference type="Proteomes" id="UP001152484"/>
    </source>
</evidence>
<feature type="compositionally biased region" description="Basic residues" evidence="1">
    <location>
        <begin position="31"/>
        <end position="47"/>
    </location>
</feature>
<reference evidence="2" key="1">
    <citation type="submission" date="2022-07" db="EMBL/GenBank/DDBJ databases">
        <authorList>
            <person name="Macas J."/>
            <person name="Novak P."/>
            <person name="Neumann P."/>
        </authorList>
    </citation>
    <scope>NUCLEOTIDE SEQUENCE</scope>
</reference>
<gene>
    <name evidence="2" type="ORF">CEURO_LOCUS11184</name>
</gene>
<sequence length="131" mass="14863">MEGGRRITRRNPTGRAPRATGHDTWAESRTSRGRGRGQGRGGGRGRGRGCSTTPMVSSTRVGSVHPSWATESDDFTYAPSTEQEETPYNGEDFDEEDEDDDPHYDRMSEVLEWYLENKAKREQRRQLDRLG</sequence>
<keyword evidence="3" id="KW-1185">Reference proteome</keyword>
<protein>
    <submittedName>
        <fullName evidence="2">Uncharacterized protein</fullName>
    </submittedName>
</protein>
<feature type="region of interest" description="Disordered" evidence="1">
    <location>
        <begin position="1"/>
        <end position="103"/>
    </location>
</feature>
<evidence type="ECO:0000256" key="1">
    <source>
        <dbReference type="SAM" id="MobiDB-lite"/>
    </source>
</evidence>
<dbReference type="EMBL" id="CAMAPE010000022">
    <property type="protein sequence ID" value="CAH9090276.1"/>
    <property type="molecule type" value="Genomic_DNA"/>
</dbReference>
<proteinExistence type="predicted"/>
<dbReference type="Proteomes" id="UP001152484">
    <property type="component" value="Unassembled WGS sequence"/>
</dbReference>
<name>A0A9P0Z7Z9_CUSEU</name>
<dbReference type="AlphaFoldDB" id="A0A9P0Z7Z9"/>
<accession>A0A9P0Z7Z9</accession>
<feature type="compositionally biased region" description="Basic and acidic residues" evidence="1">
    <location>
        <begin position="20"/>
        <end position="30"/>
    </location>
</feature>
<comment type="caution">
    <text evidence="2">The sequence shown here is derived from an EMBL/GenBank/DDBJ whole genome shotgun (WGS) entry which is preliminary data.</text>
</comment>
<evidence type="ECO:0000313" key="2">
    <source>
        <dbReference type="EMBL" id="CAH9090276.1"/>
    </source>
</evidence>